<evidence type="ECO:0000256" key="3">
    <source>
        <dbReference type="SAM" id="SignalP"/>
    </source>
</evidence>
<evidence type="ECO:0000259" key="4">
    <source>
        <dbReference type="PROSITE" id="PS50930"/>
    </source>
</evidence>
<dbReference type="Pfam" id="PF07494">
    <property type="entry name" value="Reg_prop"/>
    <property type="match status" value="1"/>
</dbReference>
<dbReference type="Proteomes" id="UP001059844">
    <property type="component" value="Chromosome"/>
</dbReference>
<dbReference type="RefSeq" id="WP_256551557.1">
    <property type="nucleotide sequence ID" value="NZ_CP101751.1"/>
</dbReference>
<feature type="chain" id="PRO_5046172077" evidence="3">
    <location>
        <begin position="24"/>
        <end position="853"/>
    </location>
</feature>
<feature type="signal peptide" evidence="3">
    <location>
        <begin position="1"/>
        <end position="23"/>
    </location>
</feature>
<sequence length="853" mass="99070">MPLKTVFRFILLVLLLPYPIAMAQNVTLKNFKQEDGLPSKEVYDIFQDKNGVMWFATDRGLANYNGTQFKKFEPKDGLADITVFDFFQQENGQVWCSTFSGKLFYFENGTEKFIPYRYNYVIERFIKENNLAGYFVSSLAVDARNTLHLFITSGSYLTIDATGKITIESKYQLPVTNPRWLHSKVINKIQNIEYFSGQKSEYPEYVTRRQTIKRIFGFKGAKIVITDGTTWIYRKNKEPQCISPENFEPLEGNGYDAKHFWISYRGKGVFIYDENGNVVAQNLAGHSVSKVFRDSFNALWFSTVDGGVFYRKEEKITKNILKGVYINSLTSDTEGNLFLGCYNGDIYKKSNKGELEMLHRGQMNKPAIVQFYKVENSLYSTVDQKIFTNKGKILSCTGGALKVSDDTPHPIVSRFGVFNAIEEGTVLKVDTLKFRINDISKLNGKYYFATIRGLKIENGNGFIEMKNPLLNYRFDDLDYEPERKVFYLASLGGGVVVYNPFTGKTFNIDKSKGLSDDLVTEVYVENKNTVWACTNYGLSRIVFGDDGTYKVRYITTSDGLFENQIRDVEVVNDTIYVATANGLCSLSKKDFESIFDKRKYYLRLKEIAVNNVIKEKPIGKLSLAYDNNQLDFWVESVTYGREESVYRYKLKGLHNNWHYTSDRKISYEFIPPGDYELQVQVLEDNRLFSDEKILLPITIRSPFWTTWWFISGAFLLLGALIYLFFRIRVLTYNQDIIRELLRLWVRKIKKKEKYFVFREQGKEIRIKTNTILYVKSSGNYMDIVTEEKTYVMRCKIGDFINKVPDPLEFLRVHRSYIIRIDKVEQKTKKSVFIMKTEIPVGETYLEELDKIVF</sequence>
<dbReference type="GO" id="GO:0003677">
    <property type="term" value="F:DNA binding"/>
    <property type="evidence" value="ECO:0007669"/>
    <property type="project" value="UniProtKB-KW"/>
</dbReference>
<dbReference type="Gene3D" id="2.40.50.1020">
    <property type="entry name" value="LytTr DNA-binding domain"/>
    <property type="match status" value="1"/>
</dbReference>
<proteinExistence type="predicted"/>
<keyword evidence="1" id="KW-0597">Phosphoprotein</keyword>
<feature type="domain" description="HTH LytTR-type" evidence="4">
    <location>
        <begin position="755"/>
        <end position="824"/>
    </location>
</feature>
<keyword evidence="2" id="KW-0812">Transmembrane</keyword>
<evidence type="ECO:0000256" key="1">
    <source>
        <dbReference type="ARBA" id="ARBA00022553"/>
    </source>
</evidence>
<dbReference type="EMBL" id="CP101751">
    <property type="protein sequence ID" value="UUC45874.1"/>
    <property type="molecule type" value="Genomic_DNA"/>
</dbReference>
<dbReference type="InterPro" id="IPR013783">
    <property type="entry name" value="Ig-like_fold"/>
</dbReference>
<evidence type="ECO:0000313" key="6">
    <source>
        <dbReference type="Proteomes" id="UP001059844"/>
    </source>
</evidence>
<evidence type="ECO:0000313" key="5">
    <source>
        <dbReference type="EMBL" id="UUC45874.1"/>
    </source>
</evidence>
<gene>
    <name evidence="5" type="ORF">NOX80_01410</name>
</gene>
<dbReference type="SUPFAM" id="SSF63829">
    <property type="entry name" value="Calcium-dependent phosphotriesterase"/>
    <property type="match status" value="1"/>
</dbReference>
<dbReference type="PANTHER" id="PTHR43547">
    <property type="entry name" value="TWO-COMPONENT HISTIDINE KINASE"/>
    <property type="match status" value="1"/>
</dbReference>
<dbReference type="Pfam" id="PF07495">
    <property type="entry name" value="Y_Y_Y"/>
    <property type="match status" value="1"/>
</dbReference>
<keyword evidence="3" id="KW-0732">Signal</keyword>
<dbReference type="Gene3D" id="2.60.40.10">
    <property type="entry name" value="Immunoglobulins"/>
    <property type="match status" value="1"/>
</dbReference>
<dbReference type="Gene3D" id="2.130.10.10">
    <property type="entry name" value="YVTN repeat-like/Quinoprotein amine dehydrogenase"/>
    <property type="match status" value="2"/>
</dbReference>
<keyword evidence="2" id="KW-1133">Transmembrane helix</keyword>
<protein>
    <submittedName>
        <fullName evidence="5">LytTR family transcriptional regulator DNA-binding domain-containing protein</fullName>
    </submittedName>
</protein>
<dbReference type="InterPro" id="IPR011123">
    <property type="entry name" value="Y_Y_Y"/>
</dbReference>
<feature type="transmembrane region" description="Helical" evidence="2">
    <location>
        <begin position="706"/>
        <end position="725"/>
    </location>
</feature>
<dbReference type="InterPro" id="IPR011110">
    <property type="entry name" value="Reg_prop"/>
</dbReference>
<name>A0ABY5IWZ3_9FLAO</name>
<dbReference type="InterPro" id="IPR015943">
    <property type="entry name" value="WD40/YVTN_repeat-like_dom_sf"/>
</dbReference>
<keyword evidence="6" id="KW-1185">Reference proteome</keyword>
<reference evidence="5" key="1">
    <citation type="submission" date="2022-07" db="EMBL/GenBank/DDBJ databases">
        <title>Isolation, identification, and degradation of a PFOSA degrading strain from sewage treatment plant.</title>
        <authorList>
            <person name="Zhang L."/>
            <person name="Huo Y."/>
        </authorList>
    </citation>
    <scope>NUCLEOTIDE SEQUENCE</scope>
    <source>
        <strain evidence="5">C1</strain>
    </source>
</reference>
<dbReference type="Pfam" id="PF04397">
    <property type="entry name" value="LytTR"/>
    <property type="match status" value="1"/>
</dbReference>
<keyword evidence="5" id="KW-0238">DNA-binding</keyword>
<dbReference type="PANTHER" id="PTHR43547:SF2">
    <property type="entry name" value="HYBRID SIGNAL TRANSDUCTION HISTIDINE KINASE C"/>
    <property type="match status" value="1"/>
</dbReference>
<dbReference type="InterPro" id="IPR007492">
    <property type="entry name" value="LytTR_DNA-bd_dom"/>
</dbReference>
<organism evidence="5 6">
    <name type="scientific">Flavobacterium cerinum</name>
    <dbReference type="NCBI Taxonomy" id="2502784"/>
    <lineage>
        <taxon>Bacteria</taxon>
        <taxon>Pseudomonadati</taxon>
        <taxon>Bacteroidota</taxon>
        <taxon>Flavobacteriia</taxon>
        <taxon>Flavobacteriales</taxon>
        <taxon>Flavobacteriaceae</taxon>
        <taxon>Flavobacterium</taxon>
    </lineage>
</organism>
<keyword evidence="2" id="KW-0472">Membrane</keyword>
<dbReference type="SMART" id="SM00850">
    <property type="entry name" value="LytTR"/>
    <property type="match status" value="1"/>
</dbReference>
<evidence type="ECO:0000256" key="2">
    <source>
        <dbReference type="SAM" id="Phobius"/>
    </source>
</evidence>
<accession>A0ABY5IWZ3</accession>
<dbReference type="PROSITE" id="PS50930">
    <property type="entry name" value="HTH_LYTTR"/>
    <property type="match status" value="1"/>
</dbReference>